<dbReference type="Proteomes" id="UP000807309">
    <property type="component" value="Unassembled WGS sequence"/>
</dbReference>
<accession>A0ABS0CJ55</accession>
<evidence type="ECO:0000313" key="1">
    <source>
        <dbReference type="EMBL" id="MBF6229562.1"/>
    </source>
</evidence>
<protein>
    <submittedName>
        <fullName evidence="1">Uncharacterized protein</fullName>
    </submittedName>
</protein>
<name>A0ABS0CJ55_9NOCA</name>
<gene>
    <name evidence="1" type="ORF">IU470_31305</name>
</gene>
<evidence type="ECO:0000313" key="2">
    <source>
        <dbReference type="Proteomes" id="UP000807309"/>
    </source>
</evidence>
<comment type="caution">
    <text evidence="1">The sequence shown here is derived from an EMBL/GenBank/DDBJ whole genome shotgun (WGS) entry which is preliminary data.</text>
</comment>
<sequence length="171" mass="18547">MHDWPAPGSGEIPTPELVAAWVALDTVPSERIPLWAAHWLVEGHDGETLRKLAGLSGTDPHEVHDLLPEALADCTAVIPDSDAAAAQVAFSKLARMHADNRATERWVLDKVCEIVARSGYADSVIALPLGQIFDLEDEWGAGWGRTEQQLAYEIQNACRAQLATSNAAHDH</sequence>
<organism evidence="1 2">
    <name type="scientific">Nocardia abscessus</name>
    <dbReference type="NCBI Taxonomy" id="120957"/>
    <lineage>
        <taxon>Bacteria</taxon>
        <taxon>Bacillati</taxon>
        <taxon>Actinomycetota</taxon>
        <taxon>Actinomycetes</taxon>
        <taxon>Mycobacteriales</taxon>
        <taxon>Nocardiaceae</taxon>
        <taxon>Nocardia</taxon>
    </lineage>
</organism>
<dbReference type="EMBL" id="JADLRE010000043">
    <property type="protein sequence ID" value="MBF6229562.1"/>
    <property type="molecule type" value="Genomic_DNA"/>
</dbReference>
<reference evidence="1 2" key="1">
    <citation type="submission" date="2020-10" db="EMBL/GenBank/DDBJ databases">
        <title>Identification of Nocardia species via Next-generation sequencing and recognition of intraspecies genetic diversity.</title>
        <authorList>
            <person name="Li P."/>
            <person name="Li P."/>
            <person name="Lu B."/>
        </authorList>
    </citation>
    <scope>NUCLEOTIDE SEQUENCE [LARGE SCALE GENOMIC DNA]</scope>
    <source>
        <strain evidence="1 2">N-11</strain>
    </source>
</reference>
<keyword evidence="2" id="KW-1185">Reference proteome</keyword>
<proteinExistence type="predicted"/>